<dbReference type="Gene3D" id="3.40.190.10">
    <property type="entry name" value="Periplasmic binding protein-like II"/>
    <property type="match status" value="1"/>
</dbReference>
<comment type="caution">
    <text evidence="3">The sequence shown here is derived from an EMBL/GenBank/DDBJ whole genome shotgun (WGS) entry which is preliminary data.</text>
</comment>
<dbReference type="EMBL" id="QPJK01000009">
    <property type="protein sequence ID" value="RCW67387.1"/>
    <property type="molecule type" value="Genomic_DNA"/>
</dbReference>
<organism evidence="3 4">
    <name type="scientific">Pseudorhodoferax soli</name>
    <dbReference type="NCBI Taxonomy" id="545864"/>
    <lineage>
        <taxon>Bacteria</taxon>
        <taxon>Pseudomonadati</taxon>
        <taxon>Pseudomonadota</taxon>
        <taxon>Betaproteobacteria</taxon>
        <taxon>Burkholderiales</taxon>
        <taxon>Comamonadaceae</taxon>
    </lineage>
</organism>
<protein>
    <submittedName>
        <fullName evidence="3">Tripartite-type tricarboxylate transporter receptor subunit TctC</fullName>
    </submittedName>
</protein>
<reference evidence="3 4" key="1">
    <citation type="submission" date="2018-07" db="EMBL/GenBank/DDBJ databases">
        <title>Genomic Encyclopedia of Type Strains, Phase IV (KMG-IV): sequencing the most valuable type-strain genomes for metagenomic binning, comparative biology and taxonomic classification.</title>
        <authorList>
            <person name="Goeker M."/>
        </authorList>
    </citation>
    <scope>NUCLEOTIDE SEQUENCE [LARGE SCALE GENOMIC DNA]</scope>
    <source>
        <strain evidence="3 4">DSM 21634</strain>
    </source>
</reference>
<dbReference type="AlphaFoldDB" id="A0A368XLM1"/>
<comment type="similarity">
    <text evidence="1">Belongs to the UPF0065 (bug) family.</text>
</comment>
<dbReference type="Pfam" id="PF03401">
    <property type="entry name" value="TctC"/>
    <property type="match status" value="1"/>
</dbReference>
<evidence type="ECO:0000313" key="4">
    <source>
        <dbReference type="Proteomes" id="UP000252884"/>
    </source>
</evidence>
<keyword evidence="3" id="KW-0675">Receptor</keyword>
<dbReference type="RefSeq" id="WP_114470903.1">
    <property type="nucleotide sequence ID" value="NZ_QPJK01000009.1"/>
</dbReference>
<feature type="chain" id="PRO_5016984241" evidence="2">
    <location>
        <begin position="24"/>
        <end position="320"/>
    </location>
</feature>
<dbReference type="PANTHER" id="PTHR42928:SF5">
    <property type="entry name" value="BLR1237 PROTEIN"/>
    <property type="match status" value="1"/>
</dbReference>
<dbReference type="OrthoDB" id="8678477at2"/>
<keyword evidence="2" id="KW-0732">Signal</keyword>
<dbReference type="InterPro" id="IPR005064">
    <property type="entry name" value="BUG"/>
</dbReference>
<dbReference type="PANTHER" id="PTHR42928">
    <property type="entry name" value="TRICARBOXYLATE-BINDING PROTEIN"/>
    <property type="match status" value="1"/>
</dbReference>
<proteinExistence type="inferred from homology"/>
<dbReference type="SUPFAM" id="SSF53850">
    <property type="entry name" value="Periplasmic binding protein-like II"/>
    <property type="match status" value="1"/>
</dbReference>
<sequence>MDRRQLLASALALAAAAPARAQAFPGKPIRMIVPFPPGGGTDFIARTVSMRLAESTGWTVVPDNKAGAGGTIGVGEAAKAEASGHTLVLGQLDNLGVAPLLYKGLPYQPQRDLQPVINVADFPIILLTSSASPYKTLADVVAAAREPGRITFASAGNGTVSHLVGELFQLRAGAKMQHIPYKGSAPALVDVVSGQVTLLSSSIPSALAQVQAGKLRPLAVSSARRSPILPEVPTIAESGVKDFDVNVWYAVFAPAGVPAPVVAQLNAALHKMLQMAEVQAAIQAQGGEVRPGTPQALGERLAADIAQWREVIAAAKIQLE</sequence>
<accession>A0A368XLM1</accession>
<name>A0A368XLM1_9BURK</name>
<evidence type="ECO:0000313" key="3">
    <source>
        <dbReference type="EMBL" id="RCW67387.1"/>
    </source>
</evidence>
<evidence type="ECO:0000256" key="2">
    <source>
        <dbReference type="SAM" id="SignalP"/>
    </source>
</evidence>
<dbReference type="Gene3D" id="3.40.190.150">
    <property type="entry name" value="Bordetella uptake gene, domain 1"/>
    <property type="match status" value="1"/>
</dbReference>
<dbReference type="Proteomes" id="UP000252884">
    <property type="component" value="Unassembled WGS sequence"/>
</dbReference>
<dbReference type="InterPro" id="IPR042100">
    <property type="entry name" value="Bug_dom1"/>
</dbReference>
<gene>
    <name evidence="3" type="ORF">DES41_109110</name>
</gene>
<feature type="signal peptide" evidence="2">
    <location>
        <begin position="1"/>
        <end position="23"/>
    </location>
</feature>
<dbReference type="CDD" id="cd13578">
    <property type="entry name" value="PBP2_Bug27"/>
    <property type="match status" value="1"/>
</dbReference>
<dbReference type="PIRSF" id="PIRSF017082">
    <property type="entry name" value="YflP"/>
    <property type="match status" value="1"/>
</dbReference>
<keyword evidence="4" id="KW-1185">Reference proteome</keyword>
<evidence type="ECO:0000256" key="1">
    <source>
        <dbReference type="ARBA" id="ARBA00006987"/>
    </source>
</evidence>